<comment type="caution">
    <text evidence="4">The sequence shown here is derived from an EMBL/GenBank/DDBJ whole genome shotgun (WGS) entry which is preliminary data.</text>
</comment>
<sequence>MKKVDHIGVAVRSIEEALPFYEGVLGIPLLKVEEVANQGVKVAFLDAGNLKIELLEPISDQSPVSGFIEKRGEGLHHIAFSVETIEERIQELKEKGVRMIDDKPKTGAGGASVAFLHPKSSMGVLYELCEKKASKGETP</sequence>
<dbReference type="InterPro" id="IPR037523">
    <property type="entry name" value="VOC_core"/>
</dbReference>
<dbReference type="AlphaFoldDB" id="A0A0M0GNW8"/>
<comment type="similarity">
    <text evidence="1">Belongs to the methylmalonyl-CoA epimerase family.</text>
</comment>
<evidence type="ECO:0000313" key="4">
    <source>
        <dbReference type="EMBL" id="KON91453.1"/>
    </source>
</evidence>
<dbReference type="GO" id="GO:0016829">
    <property type="term" value="F:lyase activity"/>
    <property type="evidence" value="ECO:0007669"/>
    <property type="project" value="UniProtKB-KW"/>
</dbReference>
<dbReference type="GO" id="GO:0046491">
    <property type="term" value="P:L-methylmalonyl-CoA metabolic process"/>
    <property type="evidence" value="ECO:0007669"/>
    <property type="project" value="TreeGrafter"/>
</dbReference>
<evidence type="ECO:0000256" key="2">
    <source>
        <dbReference type="ARBA" id="ARBA00022723"/>
    </source>
</evidence>
<dbReference type="CDD" id="cd07249">
    <property type="entry name" value="MMCE"/>
    <property type="match status" value="1"/>
</dbReference>
<accession>A0A0M0GNW8</accession>
<dbReference type="Pfam" id="PF13669">
    <property type="entry name" value="Glyoxalase_4"/>
    <property type="match status" value="1"/>
</dbReference>
<dbReference type="PANTHER" id="PTHR43048">
    <property type="entry name" value="METHYLMALONYL-COA EPIMERASE"/>
    <property type="match status" value="1"/>
</dbReference>
<dbReference type="GO" id="GO:0046872">
    <property type="term" value="F:metal ion binding"/>
    <property type="evidence" value="ECO:0007669"/>
    <property type="project" value="UniProtKB-KW"/>
</dbReference>
<dbReference type="InterPro" id="IPR051785">
    <property type="entry name" value="MMCE/EMCE_epimerase"/>
</dbReference>
<evidence type="ECO:0000313" key="5">
    <source>
        <dbReference type="Proteomes" id="UP000037405"/>
    </source>
</evidence>
<dbReference type="Gene3D" id="3.10.180.10">
    <property type="entry name" value="2,3-Dihydroxybiphenyl 1,2-Dioxygenase, domain 1"/>
    <property type="match status" value="1"/>
</dbReference>
<keyword evidence="5" id="KW-1185">Reference proteome</keyword>
<proteinExistence type="inferred from homology"/>
<keyword evidence="2" id="KW-0479">Metal-binding</keyword>
<reference evidence="5" key="1">
    <citation type="submission" date="2015-07" db="EMBL/GenBank/DDBJ databases">
        <title>Fjat-14235 jcm11544.</title>
        <authorList>
            <person name="Liu B."/>
            <person name="Wang J."/>
            <person name="Zhu Y."/>
            <person name="Liu G."/>
            <person name="Chen Q."/>
            <person name="Chen Z."/>
            <person name="Lan J."/>
            <person name="Che J."/>
            <person name="Ge C."/>
            <person name="Shi H."/>
            <person name="Pan Z."/>
            <person name="Liu X."/>
        </authorList>
    </citation>
    <scope>NUCLEOTIDE SEQUENCE [LARGE SCALE GENOMIC DNA]</scope>
    <source>
        <strain evidence="5">JCM 11544</strain>
    </source>
</reference>
<feature type="domain" description="VOC" evidence="3">
    <location>
        <begin position="3"/>
        <end position="131"/>
    </location>
</feature>
<evidence type="ECO:0000259" key="3">
    <source>
        <dbReference type="PROSITE" id="PS51819"/>
    </source>
</evidence>
<dbReference type="InterPro" id="IPR017515">
    <property type="entry name" value="MeMalonyl-CoA_epimerase"/>
</dbReference>
<dbReference type="GO" id="GO:0004493">
    <property type="term" value="F:methylmalonyl-CoA epimerase activity"/>
    <property type="evidence" value="ECO:0007669"/>
    <property type="project" value="TreeGrafter"/>
</dbReference>
<dbReference type="OrthoDB" id="9788468at2"/>
<organism evidence="4 5">
    <name type="scientific">Rossellomorea marisflavi</name>
    <dbReference type="NCBI Taxonomy" id="189381"/>
    <lineage>
        <taxon>Bacteria</taxon>
        <taxon>Bacillati</taxon>
        <taxon>Bacillota</taxon>
        <taxon>Bacilli</taxon>
        <taxon>Bacillales</taxon>
        <taxon>Bacillaceae</taxon>
        <taxon>Rossellomorea</taxon>
    </lineage>
</organism>
<protein>
    <submittedName>
        <fullName evidence="4">Lactoylglutathione lyase</fullName>
    </submittedName>
</protein>
<name>A0A0M0GNW8_9BACI</name>
<dbReference type="SUPFAM" id="SSF54593">
    <property type="entry name" value="Glyoxalase/Bleomycin resistance protein/Dihydroxybiphenyl dioxygenase"/>
    <property type="match status" value="1"/>
</dbReference>
<dbReference type="NCBIfam" id="TIGR03081">
    <property type="entry name" value="metmalonyl_epim"/>
    <property type="match status" value="1"/>
</dbReference>
<dbReference type="PANTHER" id="PTHR43048:SF3">
    <property type="entry name" value="METHYLMALONYL-COA EPIMERASE, MITOCHONDRIAL"/>
    <property type="match status" value="1"/>
</dbReference>
<dbReference type="EMBL" id="LGUE01000001">
    <property type="protein sequence ID" value="KON91453.1"/>
    <property type="molecule type" value="Genomic_DNA"/>
</dbReference>
<dbReference type="Proteomes" id="UP000037405">
    <property type="component" value="Unassembled WGS sequence"/>
</dbReference>
<gene>
    <name evidence="4" type="ORF">AF331_02730</name>
</gene>
<dbReference type="InterPro" id="IPR029068">
    <property type="entry name" value="Glyas_Bleomycin-R_OHBP_Dase"/>
</dbReference>
<dbReference type="PATRIC" id="fig|189381.12.peg.635"/>
<dbReference type="PROSITE" id="PS51819">
    <property type="entry name" value="VOC"/>
    <property type="match status" value="1"/>
</dbReference>
<keyword evidence="4" id="KW-0456">Lyase</keyword>
<dbReference type="STRING" id="189381.GCA_900166615_03758"/>
<dbReference type="RefSeq" id="WP_053426648.1">
    <property type="nucleotide sequence ID" value="NZ_JAUKEE010000001.1"/>
</dbReference>
<evidence type="ECO:0000256" key="1">
    <source>
        <dbReference type="ARBA" id="ARBA00009308"/>
    </source>
</evidence>